<sequence length="468" mass="52187">MRTSRSLRCVDDEDPVEEEEFRTVADKRASIDKARQEHKRRKQELERQHQEQHCHRLESEERWKRKTIGTSDTPPKKRKKVSGVAYENKRTVKGAGGVEETVRTRPRMTKEIVDRLQRARGTGLGVAHRMLLLDTKQIAPVGGPDGACQEFTVLGATGNVHTCMIGRYHSCSCEDNQNNRDKFPCKHILFCYVRFLIPMSDQEEKDLYELRSNAILDSDCGTGDDDLSHPMPCSSAGGGDGSEEDEGEQEEKEEENVPKKPSGSGMDHLIQKFFPIWQRVLTIKEANTVLSVLNGQGKGVISQSALANMRLRKRYAQLKGTPLEFCPPAGPPADVGEVKQRPVEGDCPICAFEMSSAEEVVWCTVCGHNCHKGCMEAWAAAKRKAHGRAQCIFCRSLWQPGFNSEPSTAPAGTTGHTSTGLIGSHSLDPNRLQPSFQELYPNVPPHVLEHIVQRRNRAQVEGVAQRNG</sequence>
<dbReference type="GO" id="GO:0061630">
    <property type="term" value="F:ubiquitin protein ligase activity"/>
    <property type="evidence" value="ECO:0007669"/>
    <property type="project" value="InterPro"/>
</dbReference>
<protein>
    <recommendedName>
        <fullName evidence="6">SWIM-type domain-containing protein</fullName>
    </recommendedName>
</protein>
<evidence type="ECO:0008006" key="6">
    <source>
        <dbReference type="Google" id="ProtNLM"/>
    </source>
</evidence>
<feature type="domain" description="SWIM-type" evidence="4">
    <location>
        <begin position="151"/>
        <end position="196"/>
    </location>
</feature>
<keyword evidence="1" id="KW-0479">Metal-binding</keyword>
<gene>
    <name evidence="5" type="ORF">DTER00134_LOCUS1843</name>
</gene>
<dbReference type="AlphaFoldDB" id="A0A7S3QLS2"/>
<dbReference type="InterPro" id="IPR007527">
    <property type="entry name" value="Znf_SWIM"/>
</dbReference>
<dbReference type="InterPro" id="IPR039903">
    <property type="entry name" value="Zswim2"/>
</dbReference>
<proteinExistence type="predicted"/>
<dbReference type="SUPFAM" id="SSF57850">
    <property type="entry name" value="RING/U-box"/>
    <property type="match status" value="1"/>
</dbReference>
<name>A0A7S3QLS2_DUNTE</name>
<dbReference type="PANTHER" id="PTHR21540:SF0">
    <property type="entry name" value="PHD FAMILY PROTEIN"/>
    <property type="match status" value="1"/>
</dbReference>
<feature type="region of interest" description="Disordered" evidence="2">
    <location>
        <begin position="227"/>
        <end position="266"/>
    </location>
</feature>
<feature type="compositionally biased region" description="Polar residues" evidence="2">
    <location>
        <begin position="404"/>
        <end position="421"/>
    </location>
</feature>
<feature type="compositionally biased region" description="Acidic residues" evidence="2">
    <location>
        <begin position="241"/>
        <end position="254"/>
    </location>
</feature>
<keyword evidence="1" id="KW-0862">Zinc</keyword>
<feature type="compositionally biased region" description="Basic and acidic residues" evidence="2">
    <location>
        <begin position="43"/>
        <end position="63"/>
    </location>
</feature>
<organism evidence="5">
    <name type="scientific">Dunaliella tertiolecta</name>
    <name type="common">Green alga</name>
    <dbReference type="NCBI Taxonomy" id="3047"/>
    <lineage>
        <taxon>Eukaryota</taxon>
        <taxon>Viridiplantae</taxon>
        <taxon>Chlorophyta</taxon>
        <taxon>core chlorophytes</taxon>
        <taxon>Chlorophyceae</taxon>
        <taxon>CS clade</taxon>
        <taxon>Chlamydomonadales</taxon>
        <taxon>Dunaliellaceae</taxon>
        <taxon>Dunaliella</taxon>
    </lineage>
</organism>
<dbReference type="PROSITE" id="PS50966">
    <property type="entry name" value="ZF_SWIM"/>
    <property type="match status" value="1"/>
</dbReference>
<dbReference type="PANTHER" id="PTHR21540">
    <property type="entry name" value="RING FINGER AND SWIM DOMAIN-CONTAINING PROTEIN 2"/>
    <property type="match status" value="1"/>
</dbReference>
<dbReference type="InterPro" id="IPR001841">
    <property type="entry name" value="Znf_RING"/>
</dbReference>
<evidence type="ECO:0000313" key="5">
    <source>
        <dbReference type="EMBL" id="CAE0486804.1"/>
    </source>
</evidence>
<dbReference type="EMBL" id="HBIP01003968">
    <property type="protein sequence ID" value="CAE0486804.1"/>
    <property type="molecule type" value="Transcribed_RNA"/>
</dbReference>
<dbReference type="PROSITE" id="PS50089">
    <property type="entry name" value="ZF_RING_2"/>
    <property type="match status" value="1"/>
</dbReference>
<feature type="compositionally biased region" description="Acidic residues" evidence="2">
    <location>
        <begin position="11"/>
        <end position="20"/>
    </location>
</feature>
<dbReference type="InterPro" id="IPR013083">
    <property type="entry name" value="Znf_RING/FYVE/PHD"/>
</dbReference>
<evidence type="ECO:0000256" key="1">
    <source>
        <dbReference type="PROSITE-ProRule" id="PRU00175"/>
    </source>
</evidence>
<evidence type="ECO:0000259" key="3">
    <source>
        <dbReference type="PROSITE" id="PS50089"/>
    </source>
</evidence>
<dbReference type="Gene3D" id="3.30.40.10">
    <property type="entry name" value="Zinc/RING finger domain, C3HC4 (zinc finger)"/>
    <property type="match status" value="1"/>
</dbReference>
<reference evidence="5" key="1">
    <citation type="submission" date="2021-01" db="EMBL/GenBank/DDBJ databases">
        <authorList>
            <person name="Corre E."/>
            <person name="Pelletier E."/>
            <person name="Niang G."/>
            <person name="Scheremetjew M."/>
            <person name="Finn R."/>
            <person name="Kale V."/>
            <person name="Holt S."/>
            <person name="Cochrane G."/>
            <person name="Meng A."/>
            <person name="Brown T."/>
            <person name="Cohen L."/>
        </authorList>
    </citation>
    <scope>NUCLEOTIDE SEQUENCE</scope>
    <source>
        <strain evidence="5">CCMP1320</strain>
    </source>
</reference>
<accession>A0A7S3QLS2</accession>
<dbReference type="GO" id="GO:0008270">
    <property type="term" value="F:zinc ion binding"/>
    <property type="evidence" value="ECO:0007669"/>
    <property type="project" value="UniProtKB-KW"/>
</dbReference>
<feature type="region of interest" description="Disordered" evidence="2">
    <location>
        <begin position="404"/>
        <end position="427"/>
    </location>
</feature>
<keyword evidence="1" id="KW-0863">Zinc-finger</keyword>
<feature type="region of interest" description="Disordered" evidence="2">
    <location>
        <begin position="1"/>
        <end position="83"/>
    </location>
</feature>
<feature type="domain" description="RING-type" evidence="3">
    <location>
        <begin position="347"/>
        <end position="395"/>
    </location>
</feature>
<evidence type="ECO:0000259" key="4">
    <source>
        <dbReference type="PROSITE" id="PS50966"/>
    </source>
</evidence>
<evidence type="ECO:0000256" key="2">
    <source>
        <dbReference type="SAM" id="MobiDB-lite"/>
    </source>
</evidence>
<feature type="compositionally biased region" description="Basic and acidic residues" evidence="2">
    <location>
        <begin position="21"/>
        <end position="35"/>
    </location>
</feature>